<name>A0AA88I0I4_ARTSF</name>
<dbReference type="GO" id="GO:0046872">
    <property type="term" value="F:metal ion binding"/>
    <property type="evidence" value="ECO:0007669"/>
    <property type="project" value="UniProtKB-KW"/>
</dbReference>
<evidence type="ECO:0000256" key="10">
    <source>
        <dbReference type="HAMAP-Rule" id="MF_03159"/>
    </source>
</evidence>
<evidence type="ECO:0000256" key="4">
    <source>
        <dbReference type="ARBA" id="ARBA00022723"/>
    </source>
</evidence>
<dbReference type="AlphaFoldDB" id="A0AA88I0I4"/>
<dbReference type="InterPro" id="IPR032976">
    <property type="entry name" value="YJEFN_prot_NAXE-like"/>
</dbReference>
<feature type="binding site" evidence="10">
    <location>
        <position position="61"/>
    </location>
    <ligand>
        <name>K(+)</name>
        <dbReference type="ChEBI" id="CHEBI:29103"/>
    </ligand>
</feature>
<evidence type="ECO:0000256" key="3">
    <source>
        <dbReference type="ARBA" id="ARBA00012228"/>
    </source>
</evidence>
<accession>A0AA88I0I4</accession>
<dbReference type="NCBIfam" id="TIGR00197">
    <property type="entry name" value="yjeF_nterm"/>
    <property type="match status" value="1"/>
</dbReference>
<feature type="binding site" evidence="10">
    <location>
        <position position="125"/>
    </location>
    <ligand>
        <name>K(+)</name>
        <dbReference type="ChEBI" id="CHEBI:29103"/>
    </ligand>
</feature>
<feature type="domain" description="YjeF N-terminal" evidence="11">
    <location>
        <begin position="12"/>
        <end position="218"/>
    </location>
</feature>
<evidence type="ECO:0000313" key="13">
    <source>
        <dbReference type="Proteomes" id="UP001187531"/>
    </source>
</evidence>
<keyword evidence="4 10" id="KW-0479">Metal-binding</keyword>
<feature type="binding site" evidence="10">
    <location>
        <position position="161"/>
    </location>
    <ligand>
        <name>K(+)</name>
        <dbReference type="ChEBI" id="CHEBI:29103"/>
    </ligand>
</feature>
<evidence type="ECO:0000256" key="8">
    <source>
        <dbReference type="ARBA" id="ARBA00023027"/>
    </source>
</evidence>
<comment type="catalytic activity">
    <reaction evidence="1 10">
        <text>(6R)-NADHX = (6S)-NADHX</text>
        <dbReference type="Rhea" id="RHEA:32215"/>
        <dbReference type="ChEBI" id="CHEBI:64074"/>
        <dbReference type="ChEBI" id="CHEBI:64075"/>
        <dbReference type="EC" id="5.1.99.6"/>
    </reaction>
</comment>
<sequence length="232" mass="25879">MSKMKYLCQKEAIAIDEELFNVYRFSVDQLMELAGLSSATAIAKCYPDKKRVLICVGPGNNGGDGLVAARHLKMFGFIPSIFYPKRTDKPLYTNLTNQCKMMGINFVEEFPSEQTIQKQADIVVDALFGFGFKPPVRPQFQPILESLSKTSIPLCSIDIPSGWDVEEGPNNEIPSLSPELVISLTAPKICMKKFNGKYHFLGGRFVPNALKEKYGLELPEYPGTECIVKLNN</sequence>
<dbReference type="Proteomes" id="UP001187531">
    <property type="component" value="Unassembled WGS sequence"/>
</dbReference>
<dbReference type="HAMAP" id="MF_01966">
    <property type="entry name" value="NADHX_epimerase"/>
    <property type="match status" value="1"/>
</dbReference>
<feature type="binding site" evidence="10">
    <location>
        <begin position="60"/>
        <end position="64"/>
    </location>
    <ligand>
        <name>(6S)-NADPHX</name>
        <dbReference type="ChEBI" id="CHEBI:64076"/>
    </ligand>
</feature>
<comment type="function">
    <text evidence="10">Catalyzes the epimerization of the S- and R-forms of NAD(P)HX, a damaged form of NAD(P)H that is a result of enzymatic or heat-dependent hydration. This is a prerequisite for the S-specific NAD(P)H-hydrate dehydratase to allow the repair of both epimers of NAD(P)HX.</text>
</comment>
<dbReference type="PANTHER" id="PTHR13232">
    <property type="entry name" value="NAD(P)H-HYDRATE EPIMERASE"/>
    <property type="match status" value="1"/>
</dbReference>
<dbReference type="GO" id="GO:0052856">
    <property type="term" value="F:NAD(P)HX epimerase activity"/>
    <property type="evidence" value="ECO:0007669"/>
    <property type="project" value="UniProtKB-UniRule"/>
</dbReference>
<dbReference type="EMBL" id="JAVRJZ010000008">
    <property type="protein sequence ID" value="KAK2719330.1"/>
    <property type="molecule type" value="Genomic_DNA"/>
</dbReference>
<evidence type="ECO:0000256" key="1">
    <source>
        <dbReference type="ARBA" id="ARBA00000013"/>
    </source>
</evidence>
<feature type="binding site" evidence="10">
    <location>
        <position position="158"/>
    </location>
    <ligand>
        <name>(6S)-NADPHX</name>
        <dbReference type="ChEBI" id="CHEBI:64076"/>
    </ligand>
</feature>
<comment type="catalytic activity">
    <reaction evidence="2 10">
        <text>(6R)-NADPHX = (6S)-NADPHX</text>
        <dbReference type="Rhea" id="RHEA:32227"/>
        <dbReference type="ChEBI" id="CHEBI:64076"/>
        <dbReference type="ChEBI" id="CHEBI:64077"/>
        <dbReference type="EC" id="5.1.99.6"/>
    </reaction>
</comment>
<evidence type="ECO:0000256" key="6">
    <source>
        <dbReference type="ARBA" id="ARBA00022857"/>
    </source>
</evidence>
<evidence type="ECO:0000313" key="12">
    <source>
        <dbReference type="EMBL" id="KAK2719330.1"/>
    </source>
</evidence>
<keyword evidence="13" id="KW-1185">Reference proteome</keyword>
<dbReference type="GO" id="GO:0000166">
    <property type="term" value="F:nucleotide binding"/>
    <property type="evidence" value="ECO:0007669"/>
    <property type="project" value="UniProtKB-KW"/>
</dbReference>
<gene>
    <name evidence="12" type="ORF">QYM36_004970</name>
</gene>
<protein>
    <recommendedName>
        <fullName evidence="3 10">NAD(P)H-hydrate epimerase</fullName>
        <ecNumber evidence="3 10">5.1.99.6</ecNumber>
    </recommendedName>
    <alternativeName>
        <fullName evidence="10">NAD(P)HX epimerase</fullName>
    </alternativeName>
</protein>
<dbReference type="InterPro" id="IPR036652">
    <property type="entry name" value="YjeF_N_dom_sf"/>
</dbReference>
<evidence type="ECO:0000256" key="9">
    <source>
        <dbReference type="ARBA" id="ARBA00023235"/>
    </source>
</evidence>
<dbReference type="PANTHER" id="PTHR13232:SF10">
    <property type="entry name" value="NAD(P)H-HYDRATE EPIMERASE"/>
    <property type="match status" value="1"/>
</dbReference>
<evidence type="ECO:0000256" key="2">
    <source>
        <dbReference type="ARBA" id="ARBA00000909"/>
    </source>
</evidence>
<feature type="binding site" evidence="10">
    <location>
        <begin position="129"/>
        <end position="135"/>
    </location>
    <ligand>
        <name>(6S)-NADPHX</name>
        <dbReference type="ChEBI" id="CHEBI:64076"/>
    </ligand>
</feature>
<evidence type="ECO:0000256" key="7">
    <source>
        <dbReference type="ARBA" id="ARBA00022958"/>
    </source>
</evidence>
<dbReference type="EC" id="5.1.99.6" evidence="3 10"/>
<dbReference type="InterPro" id="IPR004443">
    <property type="entry name" value="YjeF_N_dom"/>
</dbReference>
<evidence type="ECO:0000259" key="11">
    <source>
        <dbReference type="PROSITE" id="PS51385"/>
    </source>
</evidence>
<keyword evidence="7 10" id="KW-0630">Potassium</keyword>
<keyword evidence="5 10" id="KW-0547">Nucleotide-binding</keyword>
<comment type="caution">
    <text evidence="10">Lacks conserved residue(s) required for the propagation of feature annotation.</text>
</comment>
<dbReference type="GO" id="GO:0005739">
    <property type="term" value="C:mitochondrion"/>
    <property type="evidence" value="ECO:0007669"/>
    <property type="project" value="TreeGrafter"/>
</dbReference>
<comment type="cofactor">
    <cofactor evidence="10">
        <name>K(+)</name>
        <dbReference type="ChEBI" id="CHEBI:29103"/>
    </cofactor>
    <text evidence="10">Binds 1 potassium ion per subunit.</text>
</comment>
<dbReference type="Gene3D" id="3.40.50.10260">
    <property type="entry name" value="YjeF N-terminal domain"/>
    <property type="match status" value="1"/>
</dbReference>
<comment type="similarity">
    <text evidence="10">Belongs to the NnrE/AIBP family.</text>
</comment>
<keyword evidence="9 10" id="KW-0413">Isomerase</keyword>
<keyword evidence="6" id="KW-0521">NADP</keyword>
<keyword evidence="8 10" id="KW-0520">NAD</keyword>
<dbReference type="SUPFAM" id="SSF64153">
    <property type="entry name" value="YjeF N-terminal domain-like"/>
    <property type="match status" value="1"/>
</dbReference>
<evidence type="ECO:0000256" key="5">
    <source>
        <dbReference type="ARBA" id="ARBA00022741"/>
    </source>
</evidence>
<dbReference type="PROSITE" id="PS51385">
    <property type="entry name" value="YJEF_N"/>
    <property type="match status" value="1"/>
</dbReference>
<proteinExistence type="inferred from homology"/>
<comment type="caution">
    <text evidence="12">The sequence shown here is derived from an EMBL/GenBank/DDBJ whole genome shotgun (WGS) entry which is preliminary data.</text>
</comment>
<dbReference type="Pfam" id="PF03853">
    <property type="entry name" value="YjeF_N"/>
    <property type="match status" value="1"/>
</dbReference>
<reference evidence="12" key="1">
    <citation type="submission" date="2023-07" db="EMBL/GenBank/DDBJ databases">
        <title>Chromosome-level genome assembly of Artemia franciscana.</title>
        <authorList>
            <person name="Jo E."/>
        </authorList>
    </citation>
    <scope>NUCLEOTIDE SEQUENCE</scope>
    <source>
        <tissue evidence="12">Whole body</tissue>
    </source>
</reference>
<organism evidence="12 13">
    <name type="scientific">Artemia franciscana</name>
    <name type="common">Brine shrimp</name>
    <name type="synonym">Artemia sanfranciscana</name>
    <dbReference type="NCBI Taxonomy" id="6661"/>
    <lineage>
        <taxon>Eukaryota</taxon>
        <taxon>Metazoa</taxon>
        <taxon>Ecdysozoa</taxon>
        <taxon>Arthropoda</taxon>
        <taxon>Crustacea</taxon>
        <taxon>Branchiopoda</taxon>
        <taxon>Anostraca</taxon>
        <taxon>Artemiidae</taxon>
        <taxon>Artemia</taxon>
    </lineage>
</organism>